<dbReference type="FunFam" id="3.40.50.300:FF:000296">
    <property type="entry name" value="ATP-dependent DNA helicase RecQ"/>
    <property type="match status" value="1"/>
</dbReference>
<organism evidence="20 21">
    <name type="scientific">Georgfuchsia toluolica</name>
    <dbReference type="NCBI Taxonomy" id="424218"/>
    <lineage>
        <taxon>Bacteria</taxon>
        <taxon>Pseudomonadati</taxon>
        <taxon>Pseudomonadota</taxon>
        <taxon>Betaproteobacteria</taxon>
        <taxon>Nitrosomonadales</taxon>
        <taxon>Sterolibacteriaceae</taxon>
        <taxon>Georgfuchsia</taxon>
    </lineage>
</organism>
<comment type="cofactor">
    <cofactor evidence="2">
        <name>Zn(2+)</name>
        <dbReference type="ChEBI" id="CHEBI:29105"/>
    </cofactor>
</comment>
<dbReference type="GO" id="GO:0043138">
    <property type="term" value="F:3'-5' DNA helicase activity"/>
    <property type="evidence" value="ECO:0007669"/>
    <property type="project" value="UniProtKB-EC"/>
</dbReference>
<keyword evidence="7 20" id="KW-0378">Hydrolase</keyword>
<keyword evidence="10" id="KW-0067">ATP-binding</keyword>
<evidence type="ECO:0000256" key="11">
    <source>
        <dbReference type="ARBA" id="ARBA00023125"/>
    </source>
</evidence>
<gene>
    <name evidence="20" type="primary">recQ</name>
    <name evidence="20" type="ORF">GTOL_12144</name>
</gene>
<evidence type="ECO:0000313" key="21">
    <source>
        <dbReference type="Proteomes" id="UP000742786"/>
    </source>
</evidence>
<dbReference type="Gene3D" id="1.10.10.10">
    <property type="entry name" value="Winged helix-like DNA-binding domain superfamily/Winged helix DNA-binding domain"/>
    <property type="match status" value="1"/>
</dbReference>
<keyword evidence="4" id="KW-0479">Metal-binding</keyword>
<evidence type="ECO:0000256" key="3">
    <source>
        <dbReference type="ARBA" id="ARBA00005446"/>
    </source>
</evidence>
<reference evidence="20" key="1">
    <citation type="submission" date="2021-04" db="EMBL/GenBank/DDBJ databases">
        <authorList>
            <person name="Hornung B."/>
        </authorList>
    </citation>
    <scope>NUCLEOTIDE SEQUENCE</scope>
    <source>
        <strain evidence="20">G5G6</strain>
    </source>
</reference>
<evidence type="ECO:0000313" key="20">
    <source>
        <dbReference type="EMBL" id="CAG4884261.1"/>
    </source>
</evidence>
<evidence type="ECO:0000256" key="1">
    <source>
        <dbReference type="ARBA" id="ARBA00001946"/>
    </source>
</evidence>
<dbReference type="PANTHER" id="PTHR13710:SF105">
    <property type="entry name" value="ATP-DEPENDENT DNA HELICASE Q1"/>
    <property type="match status" value="1"/>
</dbReference>
<feature type="domain" description="Helicase C-terminal" evidence="19">
    <location>
        <begin position="221"/>
        <end position="367"/>
    </location>
</feature>
<dbReference type="GO" id="GO:0005524">
    <property type="term" value="F:ATP binding"/>
    <property type="evidence" value="ECO:0007669"/>
    <property type="project" value="UniProtKB-KW"/>
</dbReference>
<keyword evidence="5" id="KW-0547">Nucleotide-binding</keyword>
<dbReference type="InterPro" id="IPR018982">
    <property type="entry name" value="RQC_domain"/>
</dbReference>
<keyword evidence="9" id="KW-0862">Zinc</keyword>
<evidence type="ECO:0000259" key="19">
    <source>
        <dbReference type="PROSITE" id="PS51194"/>
    </source>
</evidence>
<sequence length="606" mass="67725">MSNARHILHSVFGYSEFRGEQAVIVDHVLQGGDALVLMPTGGGKSLCFQIPALLRSGCGIVVSPLIALMQDQVDALLQSGVKAAFLNSSQDFDTAIATERRLMTGELDLLYVAPERLLTERFLGLLDQLSEQQRIALFAIDEAHCVSQWGHDFRPEYIQLSVLHERYPTVPRIALTATADELTRHEIVHRLGLNEARRFVASFNRPNIRYSVIERDNPRRQLQGFLASHRGEAGIVYCLSRKKVDETAAWLQTQGFNALPYHAGLDAGTRRAHQQRFVRDDGVVMVATIAFGMGIDKPDVRYVAHLDLPKSLEAYYQETGRAGRDGDPAEAWMTYGLNDVVIHRLRIDESAAPDEQKRIERQKLDAMLAYCEAASCRRTLLLQYFGEITSACNNCDTCASPPQLWDGTIASQKLLSAVLRTGQRFGSGHLIDLLRGKLNPRISEYRHDQLPTFGVGKDLDEFTWRAVARQLLVGGILHADARHFGAITLTEAARAVLKGETTLMLRRPRKLTSGKVPRYSRDDKKIDLDIADMGLFEALRAWRSTEAKGQGVPAYVIMHDRTLREIARTRPATRDQLLDLPGIGEARAEHYGEALLRVIDEAARGM</sequence>
<dbReference type="GO" id="GO:0006260">
    <property type="term" value="P:DNA replication"/>
    <property type="evidence" value="ECO:0007669"/>
    <property type="project" value="InterPro"/>
</dbReference>
<dbReference type="GO" id="GO:0046872">
    <property type="term" value="F:metal ion binding"/>
    <property type="evidence" value="ECO:0007669"/>
    <property type="project" value="UniProtKB-KW"/>
</dbReference>
<evidence type="ECO:0000256" key="12">
    <source>
        <dbReference type="ARBA" id="ARBA00023172"/>
    </source>
</evidence>
<accession>A0A916NI93</accession>
<dbReference type="GO" id="GO:0009378">
    <property type="term" value="F:four-way junction helicase activity"/>
    <property type="evidence" value="ECO:0007669"/>
    <property type="project" value="TreeGrafter"/>
</dbReference>
<dbReference type="Gene3D" id="1.10.150.80">
    <property type="entry name" value="HRDC domain"/>
    <property type="match status" value="1"/>
</dbReference>
<keyword evidence="12" id="KW-0233">DNA recombination</keyword>
<dbReference type="PROSITE" id="PS51192">
    <property type="entry name" value="HELICASE_ATP_BIND_1"/>
    <property type="match status" value="1"/>
</dbReference>
<dbReference type="RefSeq" id="WP_220636128.1">
    <property type="nucleotide sequence ID" value="NZ_CAJQUM010000001.1"/>
</dbReference>
<dbReference type="PROSITE" id="PS50967">
    <property type="entry name" value="HRDC"/>
    <property type="match status" value="1"/>
</dbReference>
<dbReference type="AlphaFoldDB" id="A0A916NI93"/>
<dbReference type="Pfam" id="PF09382">
    <property type="entry name" value="RQC"/>
    <property type="match status" value="1"/>
</dbReference>
<keyword evidence="21" id="KW-1185">Reference proteome</keyword>
<dbReference type="InterPro" id="IPR001650">
    <property type="entry name" value="Helicase_C-like"/>
</dbReference>
<dbReference type="Pfam" id="PF16124">
    <property type="entry name" value="RecQ_Zn_bind"/>
    <property type="match status" value="1"/>
</dbReference>
<dbReference type="SMART" id="SM00487">
    <property type="entry name" value="DEXDc"/>
    <property type="match status" value="1"/>
</dbReference>
<dbReference type="InterPro" id="IPR036388">
    <property type="entry name" value="WH-like_DNA-bd_sf"/>
</dbReference>
<evidence type="ECO:0000256" key="8">
    <source>
        <dbReference type="ARBA" id="ARBA00022806"/>
    </source>
</evidence>
<proteinExistence type="inferred from homology"/>
<dbReference type="GO" id="GO:0043590">
    <property type="term" value="C:bacterial nucleoid"/>
    <property type="evidence" value="ECO:0007669"/>
    <property type="project" value="TreeGrafter"/>
</dbReference>
<dbReference type="SMART" id="SM00490">
    <property type="entry name" value="HELICc"/>
    <property type="match status" value="1"/>
</dbReference>
<evidence type="ECO:0000256" key="2">
    <source>
        <dbReference type="ARBA" id="ARBA00001947"/>
    </source>
</evidence>
<evidence type="ECO:0000256" key="15">
    <source>
        <dbReference type="ARBA" id="ARBA00034617"/>
    </source>
</evidence>
<evidence type="ECO:0000256" key="14">
    <source>
        <dbReference type="ARBA" id="ARBA00023235"/>
    </source>
</evidence>
<comment type="catalytic activity">
    <reaction evidence="15">
        <text>Couples ATP hydrolysis with the unwinding of duplex DNA by translocating in the 3'-5' direction.</text>
        <dbReference type="EC" id="5.6.2.4"/>
    </reaction>
</comment>
<dbReference type="GO" id="GO:0006310">
    <property type="term" value="P:DNA recombination"/>
    <property type="evidence" value="ECO:0007669"/>
    <property type="project" value="UniProtKB-UniRule"/>
</dbReference>
<dbReference type="GO" id="GO:0003677">
    <property type="term" value="F:DNA binding"/>
    <property type="evidence" value="ECO:0007669"/>
    <property type="project" value="UniProtKB-KW"/>
</dbReference>
<dbReference type="Pfam" id="PF00270">
    <property type="entry name" value="DEAD"/>
    <property type="match status" value="1"/>
</dbReference>
<dbReference type="InterPro" id="IPR044876">
    <property type="entry name" value="HRDC_dom_sf"/>
</dbReference>
<evidence type="ECO:0000256" key="4">
    <source>
        <dbReference type="ARBA" id="ARBA00022723"/>
    </source>
</evidence>
<keyword evidence="11" id="KW-0238">DNA-binding</keyword>
<keyword evidence="13" id="KW-0234">DNA repair</keyword>
<keyword evidence="6" id="KW-0227">DNA damage</keyword>
<dbReference type="GO" id="GO:0009432">
    <property type="term" value="P:SOS response"/>
    <property type="evidence" value="ECO:0007669"/>
    <property type="project" value="UniProtKB-UniRule"/>
</dbReference>
<dbReference type="Pfam" id="PF00570">
    <property type="entry name" value="HRDC"/>
    <property type="match status" value="1"/>
</dbReference>
<dbReference type="SUPFAM" id="SSF47819">
    <property type="entry name" value="HRDC-like"/>
    <property type="match status" value="1"/>
</dbReference>
<dbReference type="PANTHER" id="PTHR13710">
    <property type="entry name" value="DNA HELICASE RECQ FAMILY MEMBER"/>
    <property type="match status" value="1"/>
</dbReference>
<dbReference type="EC" id="5.6.2.4" evidence="16"/>
<dbReference type="CDD" id="cd17920">
    <property type="entry name" value="DEXHc_RecQ"/>
    <property type="match status" value="1"/>
</dbReference>
<evidence type="ECO:0000256" key="9">
    <source>
        <dbReference type="ARBA" id="ARBA00022833"/>
    </source>
</evidence>
<dbReference type="GO" id="GO:0016787">
    <property type="term" value="F:hydrolase activity"/>
    <property type="evidence" value="ECO:0007669"/>
    <property type="project" value="UniProtKB-KW"/>
</dbReference>
<evidence type="ECO:0000256" key="10">
    <source>
        <dbReference type="ARBA" id="ARBA00022840"/>
    </source>
</evidence>
<evidence type="ECO:0000256" key="6">
    <source>
        <dbReference type="ARBA" id="ARBA00022763"/>
    </source>
</evidence>
<comment type="cofactor">
    <cofactor evidence="1">
        <name>Mg(2+)</name>
        <dbReference type="ChEBI" id="CHEBI:18420"/>
    </cofactor>
</comment>
<dbReference type="NCBIfam" id="TIGR00614">
    <property type="entry name" value="recQ_fam"/>
    <property type="match status" value="1"/>
</dbReference>
<dbReference type="InterPro" id="IPR004589">
    <property type="entry name" value="DNA_helicase_ATP-dep_RecQ"/>
</dbReference>
<dbReference type="CDD" id="cd18794">
    <property type="entry name" value="SF2_C_RecQ"/>
    <property type="match status" value="1"/>
</dbReference>
<dbReference type="NCBIfam" id="TIGR01389">
    <property type="entry name" value="recQ"/>
    <property type="match status" value="1"/>
</dbReference>
<evidence type="ECO:0000256" key="5">
    <source>
        <dbReference type="ARBA" id="ARBA00022741"/>
    </source>
</evidence>
<evidence type="ECO:0000259" key="17">
    <source>
        <dbReference type="PROSITE" id="PS50967"/>
    </source>
</evidence>
<protein>
    <recommendedName>
        <fullName evidence="16">DNA helicase RecQ</fullName>
        <ecNumber evidence="16">5.6.2.4</ecNumber>
    </recommendedName>
</protein>
<dbReference type="SUPFAM" id="SSF52540">
    <property type="entry name" value="P-loop containing nucleoside triphosphate hydrolases"/>
    <property type="match status" value="2"/>
</dbReference>
<dbReference type="GO" id="GO:0030894">
    <property type="term" value="C:replisome"/>
    <property type="evidence" value="ECO:0007669"/>
    <property type="project" value="TreeGrafter"/>
</dbReference>
<dbReference type="InterPro" id="IPR002121">
    <property type="entry name" value="HRDC_dom"/>
</dbReference>
<evidence type="ECO:0000256" key="13">
    <source>
        <dbReference type="ARBA" id="ARBA00023204"/>
    </source>
</evidence>
<feature type="domain" description="HRDC" evidence="17">
    <location>
        <begin position="529"/>
        <end position="606"/>
    </location>
</feature>
<keyword evidence="8 20" id="KW-0347">Helicase</keyword>
<dbReference type="InterPro" id="IPR011545">
    <property type="entry name" value="DEAD/DEAH_box_helicase_dom"/>
</dbReference>
<dbReference type="InterPro" id="IPR010997">
    <property type="entry name" value="HRDC-like_sf"/>
</dbReference>
<dbReference type="GO" id="GO:0005737">
    <property type="term" value="C:cytoplasm"/>
    <property type="evidence" value="ECO:0007669"/>
    <property type="project" value="TreeGrafter"/>
</dbReference>
<dbReference type="GO" id="GO:0006281">
    <property type="term" value="P:DNA repair"/>
    <property type="evidence" value="ECO:0007669"/>
    <property type="project" value="UniProtKB-KW"/>
</dbReference>
<dbReference type="SMART" id="SM00956">
    <property type="entry name" value="RQC"/>
    <property type="match status" value="1"/>
</dbReference>
<dbReference type="Gene3D" id="3.40.50.300">
    <property type="entry name" value="P-loop containing nucleotide triphosphate hydrolases"/>
    <property type="match status" value="2"/>
</dbReference>
<dbReference type="FunFam" id="3.40.50.300:FF:000156">
    <property type="entry name" value="ATP-dependent DNA helicase recQ"/>
    <property type="match status" value="1"/>
</dbReference>
<dbReference type="Proteomes" id="UP000742786">
    <property type="component" value="Unassembled WGS sequence"/>
</dbReference>
<dbReference type="InterPro" id="IPR032284">
    <property type="entry name" value="RecQ_Zn-bd"/>
</dbReference>
<dbReference type="EMBL" id="CAJQUM010000001">
    <property type="protein sequence ID" value="CAG4884261.1"/>
    <property type="molecule type" value="Genomic_DNA"/>
</dbReference>
<evidence type="ECO:0000256" key="7">
    <source>
        <dbReference type="ARBA" id="ARBA00022801"/>
    </source>
</evidence>
<dbReference type="PROSITE" id="PS51194">
    <property type="entry name" value="HELICASE_CTER"/>
    <property type="match status" value="1"/>
</dbReference>
<dbReference type="InterPro" id="IPR006293">
    <property type="entry name" value="DNA_helicase_ATP-dep_RecQ_bac"/>
</dbReference>
<evidence type="ECO:0000259" key="18">
    <source>
        <dbReference type="PROSITE" id="PS51192"/>
    </source>
</evidence>
<comment type="caution">
    <text evidence="20">The sequence shown here is derived from an EMBL/GenBank/DDBJ whole genome shotgun (WGS) entry which is preliminary data.</text>
</comment>
<dbReference type="SMART" id="SM00341">
    <property type="entry name" value="HRDC"/>
    <property type="match status" value="1"/>
</dbReference>
<dbReference type="Pfam" id="PF00271">
    <property type="entry name" value="Helicase_C"/>
    <property type="match status" value="1"/>
</dbReference>
<evidence type="ECO:0000256" key="16">
    <source>
        <dbReference type="NCBIfam" id="TIGR01389"/>
    </source>
</evidence>
<name>A0A916NI93_9PROT</name>
<feature type="domain" description="Helicase ATP-binding" evidence="18">
    <location>
        <begin position="25"/>
        <end position="197"/>
    </location>
</feature>
<keyword evidence="14" id="KW-0413">Isomerase</keyword>
<dbReference type="InterPro" id="IPR014001">
    <property type="entry name" value="Helicase_ATP-bd"/>
</dbReference>
<dbReference type="InterPro" id="IPR027417">
    <property type="entry name" value="P-loop_NTPase"/>
</dbReference>
<comment type="similarity">
    <text evidence="3">Belongs to the helicase family. RecQ subfamily.</text>
</comment>